<proteinExistence type="predicted"/>
<keyword evidence="2" id="KW-1185">Reference proteome</keyword>
<comment type="caution">
    <text evidence="1">The sequence shown here is derived from an EMBL/GenBank/DDBJ whole genome shotgun (WGS) entry which is preliminary data.</text>
</comment>
<gene>
    <name evidence="1" type="ORF">Plec18167_009025</name>
</gene>
<evidence type="ECO:0000313" key="1">
    <source>
        <dbReference type="EMBL" id="KAL1866568.1"/>
    </source>
</evidence>
<organism evidence="1 2">
    <name type="scientific">Paecilomyces lecythidis</name>
    <dbReference type="NCBI Taxonomy" id="3004212"/>
    <lineage>
        <taxon>Eukaryota</taxon>
        <taxon>Fungi</taxon>
        <taxon>Dikarya</taxon>
        <taxon>Ascomycota</taxon>
        <taxon>Pezizomycotina</taxon>
        <taxon>Eurotiomycetes</taxon>
        <taxon>Eurotiomycetidae</taxon>
        <taxon>Eurotiales</taxon>
        <taxon>Thermoascaceae</taxon>
        <taxon>Paecilomyces</taxon>
    </lineage>
</organism>
<name>A0ABR3WSC5_9EURO</name>
<sequence length="329" mass="37833">MTDIIDSGLEVQSSFPPFPDYELDWPDVMENLENFLVPDRLEFNGTPTRTVLAGEIYQERIIYSIKRMKAYPNLLVREGHTPFIHKKLYTDTIPPPIQDALGICALYNEKNENNENLVFQTISRKVRHLIETNSQPGLSLVERLSSVQALILFQIIRLFDGDVRQRADAENDGSTLKDWTKQLQLRMESIDTTSGEVISPPSSLTIDSWKSWVFSESLRRTVIISHGLSGLYCFLKNGWDDSHYDFEHLSFCGQRALWEAPSMYYWKTALGEKLPLPIHFNRWDDDVADARPSDIEDLGMTMMVLMKGLDYCCQWAGSEHLERFGLSLV</sequence>
<dbReference type="Proteomes" id="UP001583193">
    <property type="component" value="Unassembled WGS sequence"/>
</dbReference>
<evidence type="ECO:0000313" key="2">
    <source>
        <dbReference type="Proteomes" id="UP001583193"/>
    </source>
</evidence>
<accession>A0ABR3WSC5</accession>
<reference evidence="1 2" key="1">
    <citation type="journal article" date="2024" name="IMA Fungus">
        <title>IMA Genome - F19 : A genome assembly and annotation guide to empower mycologists, including annotated draft genome sequences of Ceratocystis pirilliformis, Diaporthe australafricana, Fusarium ophioides, Paecilomyces lecythidis, and Sporothrix stenoceras.</title>
        <authorList>
            <person name="Aylward J."/>
            <person name="Wilson A.M."/>
            <person name="Visagie C.M."/>
            <person name="Spraker J."/>
            <person name="Barnes I."/>
            <person name="Buitendag C."/>
            <person name="Ceriani C."/>
            <person name="Del Mar Angel L."/>
            <person name="du Plessis D."/>
            <person name="Fuchs T."/>
            <person name="Gasser K."/>
            <person name="Kramer D."/>
            <person name="Li W."/>
            <person name="Munsamy K."/>
            <person name="Piso A."/>
            <person name="Price J.L."/>
            <person name="Sonnekus B."/>
            <person name="Thomas C."/>
            <person name="van der Nest A."/>
            <person name="van Dijk A."/>
            <person name="van Heerden A."/>
            <person name="van Vuuren N."/>
            <person name="Yilmaz N."/>
            <person name="Duong T.A."/>
            <person name="van der Merwe N.A."/>
            <person name="Wingfield M.J."/>
            <person name="Wingfield B.D."/>
        </authorList>
    </citation>
    <scope>NUCLEOTIDE SEQUENCE [LARGE SCALE GENOMIC DNA]</scope>
    <source>
        <strain evidence="1 2">CMW 18167</strain>
    </source>
</reference>
<protein>
    <recommendedName>
        <fullName evidence="3">Transcription factor domain-containing protein</fullName>
    </recommendedName>
</protein>
<evidence type="ECO:0008006" key="3">
    <source>
        <dbReference type="Google" id="ProtNLM"/>
    </source>
</evidence>
<dbReference type="EMBL" id="JAVDPF010000050">
    <property type="protein sequence ID" value="KAL1866568.1"/>
    <property type="molecule type" value="Genomic_DNA"/>
</dbReference>